<protein>
    <submittedName>
        <fullName evidence="4">rRNA small subunit 7-methylguanosine (M7G) methyltransferase GidB</fullName>
    </submittedName>
</protein>
<accession>A0A1W1EKD9</accession>
<name>A0A1W1EKD9_9ZZZZ</name>
<dbReference type="HAMAP" id="MF_00074">
    <property type="entry name" value="16SrRNA_methyltr_G"/>
    <property type="match status" value="1"/>
</dbReference>
<organism evidence="4">
    <name type="scientific">hydrothermal vent metagenome</name>
    <dbReference type="NCBI Taxonomy" id="652676"/>
    <lineage>
        <taxon>unclassified sequences</taxon>
        <taxon>metagenomes</taxon>
        <taxon>ecological metagenomes</taxon>
    </lineage>
</organism>
<keyword evidence="3 4" id="KW-0808">Transferase</keyword>
<gene>
    <name evidence="4" type="ORF">MNB_SV-15-907</name>
</gene>
<dbReference type="SUPFAM" id="SSF53335">
    <property type="entry name" value="S-adenosyl-L-methionine-dependent methyltransferases"/>
    <property type="match status" value="1"/>
</dbReference>
<sequence>MLKQLLEKEGLSLSNKKIEKLEYFANILMEWNKIHNLTGAKSVADIYKNIIDSIYPMSFIDTPKKVLDVGSGAGFPAIPLAILFDESEFVLCEPLRKRVSFLKYVSLELENIRVEASRVEDLENNKFDLIVSRAVTNTEMLVNITNHLSNSATKYLFYKGERVFDEINQLDSSLNYDIIQKNRRNYLYIKSL</sequence>
<evidence type="ECO:0000256" key="3">
    <source>
        <dbReference type="ARBA" id="ARBA00022679"/>
    </source>
</evidence>
<dbReference type="PANTHER" id="PTHR31760:SF0">
    <property type="entry name" value="S-ADENOSYL-L-METHIONINE-DEPENDENT METHYLTRANSFERASES SUPERFAMILY PROTEIN"/>
    <property type="match status" value="1"/>
</dbReference>
<dbReference type="PANTHER" id="PTHR31760">
    <property type="entry name" value="S-ADENOSYL-L-METHIONINE-DEPENDENT METHYLTRANSFERASES SUPERFAMILY PROTEIN"/>
    <property type="match status" value="1"/>
</dbReference>
<dbReference type="InterPro" id="IPR029063">
    <property type="entry name" value="SAM-dependent_MTases_sf"/>
</dbReference>
<dbReference type="Pfam" id="PF02527">
    <property type="entry name" value="GidB"/>
    <property type="match status" value="1"/>
</dbReference>
<reference evidence="4" key="1">
    <citation type="submission" date="2016-10" db="EMBL/GenBank/DDBJ databases">
        <authorList>
            <person name="de Groot N.N."/>
        </authorList>
    </citation>
    <scope>NUCLEOTIDE SEQUENCE</scope>
</reference>
<dbReference type="EMBL" id="FRYL01000038">
    <property type="protein sequence ID" value="SHO81341.1"/>
    <property type="molecule type" value="Genomic_DNA"/>
</dbReference>
<dbReference type="InterPro" id="IPR003682">
    <property type="entry name" value="rRNA_ssu_MeTfrase_G"/>
</dbReference>
<keyword evidence="2" id="KW-0698">rRNA processing</keyword>
<dbReference type="GO" id="GO:0070043">
    <property type="term" value="F:rRNA (guanine-N7-)-methyltransferase activity"/>
    <property type="evidence" value="ECO:0007669"/>
    <property type="project" value="TreeGrafter"/>
</dbReference>
<keyword evidence="1" id="KW-0963">Cytoplasm</keyword>
<dbReference type="GO" id="GO:0005829">
    <property type="term" value="C:cytosol"/>
    <property type="evidence" value="ECO:0007669"/>
    <property type="project" value="TreeGrafter"/>
</dbReference>
<keyword evidence="4" id="KW-0489">Methyltransferase</keyword>
<dbReference type="Gene3D" id="3.40.50.150">
    <property type="entry name" value="Vaccinia Virus protein VP39"/>
    <property type="match status" value="1"/>
</dbReference>
<evidence type="ECO:0000313" key="4">
    <source>
        <dbReference type="EMBL" id="SHO81341.1"/>
    </source>
</evidence>
<dbReference type="NCBIfam" id="TIGR00138">
    <property type="entry name" value="rsmG_gidB"/>
    <property type="match status" value="1"/>
</dbReference>
<proteinExistence type="inferred from homology"/>
<dbReference type="CDD" id="cd02440">
    <property type="entry name" value="AdoMet_MTases"/>
    <property type="match status" value="1"/>
</dbReference>
<dbReference type="PIRSF" id="PIRSF003078">
    <property type="entry name" value="GidB"/>
    <property type="match status" value="1"/>
</dbReference>
<evidence type="ECO:0000256" key="2">
    <source>
        <dbReference type="ARBA" id="ARBA00022552"/>
    </source>
</evidence>
<evidence type="ECO:0000256" key="1">
    <source>
        <dbReference type="ARBA" id="ARBA00022490"/>
    </source>
</evidence>
<dbReference type="AlphaFoldDB" id="A0A1W1EKD9"/>